<proteinExistence type="predicted"/>
<dbReference type="EMBL" id="SNRW01001444">
    <property type="protein sequence ID" value="KAA6396363.1"/>
    <property type="molecule type" value="Genomic_DNA"/>
</dbReference>
<reference evidence="1 2" key="1">
    <citation type="submission" date="2019-03" db="EMBL/GenBank/DDBJ databases">
        <title>Single cell metagenomics reveals metabolic interactions within the superorganism composed of flagellate Streblomastix strix and complex community of Bacteroidetes bacteria on its surface.</title>
        <authorList>
            <person name="Treitli S.C."/>
            <person name="Kolisko M."/>
            <person name="Husnik F."/>
            <person name="Keeling P."/>
            <person name="Hampl V."/>
        </authorList>
    </citation>
    <scope>NUCLEOTIDE SEQUENCE [LARGE SCALE GENOMIC DNA]</scope>
    <source>
        <strain evidence="1">ST1C</strain>
    </source>
</reference>
<sequence>MRFFSGIAQNGCKLLGGIKHAAQWVAPTLHKVLQTIFEHAVLKQTTPYRTPTNLQCGQQIVYTSISVCDMHAKQPYRTEADIFMLDEATTDEIYVATEGGSVYFDENGEMKFSVQDQYVLKLVGTKDFVDKCGNLELMIENCSFIQNNTLDNASNFSLLRTEPFLSLRKNISILNFNGYNASIEGTGLIEINYEPDVFTWDNHLNLVNCSFTKISSIMTVKELKEIIDEKNDEQPLGVASFLNVRRGSAKILPIYIYDCQFDQCKCSVEIPTKERRQIGVGGAIAFCVKTLLLTLKHLKLINCSINVTFAQPKLQYSINRMMNRNENESNPIK</sequence>
<protein>
    <submittedName>
        <fullName evidence="1">Uncharacterized protein</fullName>
    </submittedName>
</protein>
<gene>
    <name evidence="1" type="ORF">EZS28_008109</name>
</gene>
<organism evidence="1 2">
    <name type="scientific">Streblomastix strix</name>
    <dbReference type="NCBI Taxonomy" id="222440"/>
    <lineage>
        <taxon>Eukaryota</taxon>
        <taxon>Metamonada</taxon>
        <taxon>Preaxostyla</taxon>
        <taxon>Oxymonadida</taxon>
        <taxon>Streblomastigidae</taxon>
        <taxon>Streblomastix</taxon>
    </lineage>
</organism>
<dbReference type="AlphaFoldDB" id="A0A5J4WNI2"/>
<dbReference type="Proteomes" id="UP000324800">
    <property type="component" value="Unassembled WGS sequence"/>
</dbReference>
<name>A0A5J4WNI2_9EUKA</name>
<accession>A0A5J4WNI2</accession>
<evidence type="ECO:0000313" key="1">
    <source>
        <dbReference type="EMBL" id="KAA6396363.1"/>
    </source>
</evidence>
<evidence type="ECO:0000313" key="2">
    <source>
        <dbReference type="Proteomes" id="UP000324800"/>
    </source>
</evidence>
<comment type="caution">
    <text evidence="1">The sequence shown here is derived from an EMBL/GenBank/DDBJ whole genome shotgun (WGS) entry which is preliminary data.</text>
</comment>